<evidence type="ECO:0000313" key="1">
    <source>
        <dbReference type="EMBL" id="JAH94240.1"/>
    </source>
</evidence>
<accession>A0A0E9WXF1</accession>
<sequence length="79" mass="9016">MNIIFPVGGVGDLNRGSTVSQFFISFLNDHRYSCQWRSVEPLGFKLFLTIDLRSRTVTSLSVFPGYTAGKRQLQDPVFW</sequence>
<protein>
    <submittedName>
        <fullName evidence="1">Uncharacterized protein</fullName>
    </submittedName>
</protein>
<dbReference type="AlphaFoldDB" id="A0A0E9WXF1"/>
<name>A0A0E9WXF1_ANGAN</name>
<reference evidence="1" key="2">
    <citation type="journal article" date="2015" name="Fish Shellfish Immunol.">
        <title>Early steps in the European eel (Anguilla anguilla)-Vibrio vulnificus interaction in the gills: Role of the RtxA13 toxin.</title>
        <authorList>
            <person name="Callol A."/>
            <person name="Pajuelo D."/>
            <person name="Ebbesson L."/>
            <person name="Teles M."/>
            <person name="MacKenzie S."/>
            <person name="Amaro C."/>
        </authorList>
    </citation>
    <scope>NUCLEOTIDE SEQUENCE</scope>
</reference>
<proteinExistence type="predicted"/>
<reference evidence="1" key="1">
    <citation type="submission" date="2014-11" db="EMBL/GenBank/DDBJ databases">
        <authorList>
            <person name="Amaro Gonzalez C."/>
        </authorList>
    </citation>
    <scope>NUCLEOTIDE SEQUENCE</scope>
</reference>
<dbReference type="EMBL" id="GBXM01014337">
    <property type="protein sequence ID" value="JAH94240.1"/>
    <property type="molecule type" value="Transcribed_RNA"/>
</dbReference>
<organism evidence="1">
    <name type="scientific">Anguilla anguilla</name>
    <name type="common">European freshwater eel</name>
    <name type="synonym">Muraena anguilla</name>
    <dbReference type="NCBI Taxonomy" id="7936"/>
    <lineage>
        <taxon>Eukaryota</taxon>
        <taxon>Metazoa</taxon>
        <taxon>Chordata</taxon>
        <taxon>Craniata</taxon>
        <taxon>Vertebrata</taxon>
        <taxon>Euteleostomi</taxon>
        <taxon>Actinopterygii</taxon>
        <taxon>Neopterygii</taxon>
        <taxon>Teleostei</taxon>
        <taxon>Anguilliformes</taxon>
        <taxon>Anguillidae</taxon>
        <taxon>Anguilla</taxon>
    </lineage>
</organism>